<organism evidence="2 3">
    <name type="scientific">Flavobacterium buctense</name>
    <dbReference type="NCBI Taxonomy" id="1648146"/>
    <lineage>
        <taxon>Bacteria</taxon>
        <taxon>Pseudomonadati</taxon>
        <taxon>Bacteroidota</taxon>
        <taxon>Flavobacteriia</taxon>
        <taxon>Flavobacteriales</taxon>
        <taxon>Flavobacteriaceae</taxon>
        <taxon>Flavobacterium</taxon>
    </lineage>
</organism>
<keyword evidence="1" id="KW-0812">Transmembrane</keyword>
<keyword evidence="3" id="KW-1185">Reference proteome</keyword>
<protein>
    <recommendedName>
        <fullName evidence="4">Prepilin-type N-terminal cleavage/methylation domain-containing protein</fullName>
    </recommendedName>
</protein>
<sequence>MSKINDNIKKQWRKSISMLELFIAIVIVIAIENPIFGIQSFSINPNDFQPVLQSFTPTVSVSADCKTGHFFPTDCRFFDQYQ</sequence>
<dbReference type="EMBL" id="JBBPCB010000011">
    <property type="protein sequence ID" value="MEK8181191.1"/>
    <property type="molecule type" value="Genomic_DNA"/>
</dbReference>
<proteinExistence type="predicted"/>
<comment type="caution">
    <text evidence="2">The sequence shown here is derived from an EMBL/GenBank/DDBJ whole genome shotgun (WGS) entry which is preliminary data.</text>
</comment>
<evidence type="ECO:0000256" key="1">
    <source>
        <dbReference type="SAM" id="Phobius"/>
    </source>
</evidence>
<dbReference type="RefSeq" id="WP_187661275.1">
    <property type="nucleotide sequence ID" value="NZ_JACTAB010000012.1"/>
</dbReference>
<gene>
    <name evidence="2" type="ORF">WMW71_12640</name>
</gene>
<dbReference type="Proteomes" id="UP001491349">
    <property type="component" value="Unassembled WGS sequence"/>
</dbReference>
<evidence type="ECO:0000313" key="2">
    <source>
        <dbReference type="EMBL" id="MEK8181191.1"/>
    </source>
</evidence>
<evidence type="ECO:0000313" key="3">
    <source>
        <dbReference type="Proteomes" id="UP001491349"/>
    </source>
</evidence>
<feature type="transmembrane region" description="Helical" evidence="1">
    <location>
        <begin position="21"/>
        <end position="41"/>
    </location>
</feature>
<evidence type="ECO:0008006" key="4">
    <source>
        <dbReference type="Google" id="ProtNLM"/>
    </source>
</evidence>
<name>A0ABU9E3Q3_9FLAO</name>
<keyword evidence="1" id="KW-1133">Transmembrane helix</keyword>
<reference evidence="2 3" key="1">
    <citation type="submission" date="2024-04" db="EMBL/GenBank/DDBJ databases">
        <title>draft genome sequnece of Flavobacterium buctense JCM 30750.</title>
        <authorList>
            <person name="Kim D.-U."/>
        </authorList>
    </citation>
    <scope>NUCLEOTIDE SEQUENCE [LARGE SCALE GENOMIC DNA]</scope>
    <source>
        <strain evidence="2 3">JCM 30750</strain>
    </source>
</reference>
<accession>A0ABU9E3Q3</accession>
<keyword evidence="1" id="KW-0472">Membrane</keyword>